<evidence type="ECO:0000313" key="3">
    <source>
        <dbReference type="EMBL" id="MCK9877972.1"/>
    </source>
</evidence>
<evidence type="ECO:0000256" key="1">
    <source>
        <dbReference type="SAM" id="MobiDB-lite"/>
    </source>
</evidence>
<feature type="transmembrane region" description="Helical" evidence="2">
    <location>
        <begin position="102"/>
        <end position="124"/>
    </location>
</feature>
<feature type="compositionally biased region" description="Pro residues" evidence="1">
    <location>
        <begin position="57"/>
        <end position="68"/>
    </location>
</feature>
<evidence type="ECO:0000256" key="2">
    <source>
        <dbReference type="SAM" id="Phobius"/>
    </source>
</evidence>
<keyword evidence="2" id="KW-1133">Transmembrane helix</keyword>
<sequence length="284" mass="29623">MTSGFTSLPLPVVPDAAAPGSFAHPVTHPVARPAPPDLGFDADPEEEDLLPGLLPGLPAPPAPLPTPGGPYGSPGATANGLPPGSGGPDRNNRHKILVDRRLLFAGVGALVALVVLFGALALAAGESDSSIDAAPAIATASPVGGPVGDAREALRAMLNPAVMSGCTTPTRSDSAYADATLTCKAPGNRQVAAFHFANRSALDRQIGAREAFYSDEGSCDDGQQSSERWTSPTDKPGGTRLCYFFANHFYEFWSSDTQLVAFSVDDPDPARLNSWWHSFDPLRH</sequence>
<accession>A0ABT0K2K1</accession>
<organism evidence="3 4">
    <name type="scientific">Frankia umida</name>
    <dbReference type="NCBI Taxonomy" id="573489"/>
    <lineage>
        <taxon>Bacteria</taxon>
        <taxon>Bacillati</taxon>
        <taxon>Actinomycetota</taxon>
        <taxon>Actinomycetes</taxon>
        <taxon>Frankiales</taxon>
        <taxon>Frankiaceae</taxon>
        <taxon>Frankia</taxon>
    </lineage>
</organism>
<feature type="region of interest" description="Disordered" evidence="1">
    <location>
        <begin position="27"/>
        <end position="92"/>
    </location>
</feature>
<dbReference type="EMBL" id="JALKFT010000024">
    <property type="protein sequence ID" value="MCK9877972.1"/>
    <property type="molecule type" value="Genomic_DNA"/>
</dbReference>
<keyword evidence="2" id="KW-0472">Membrane</keyword>
<name>A0ABT0K2K1_9ACTN</name>
<keyword evidence="4" id="KW-1185">Reference proteome</keyword>
<evidence type="ECO:0000313" key="4">
    <source>
        <dbReference type="Proteomes" id="UP001201873"/>
    </source>
</evidence>
<dbReference type="Proteomes" id="UP001201873">
    <property type="component" value="Unassembled WGS sequence"/>
</dbReference>
<comment type="caution">
    <text evidence="3">The sequence shown here is derived from an EMBL/GenBank/DDBJ whole genome shotgun (WGS) entry which is preliminary data.</text>
</comment>
<dbReference type="RefSeq" id="WP_248826164.1">
    <property type="nucleotide sequence ID" value="NZ_JALKFT010000024.1"/>
</dbReference>
<reference evidence="3 4" key="1">
    <citation type="submission" date="2022-04" db="EMBL/GenBank/DDBJ databases">
        <title>Genome diversity in the genus Frankia.</title>
        <authorList>
            <person name="Carlos-Shanley C."/>
            <person name="Hahn D."/>
        </authorList>
    </citation>
    <scope>NUCLEOTIDE SEQUENCE [LARGE SCALE GENOMIC DNA]</scope>
    <source>
        <strain evidence="3 4">Ag45/Mut15</strain>
    </source>
</reference>
<protein>
    <recommendedName>
        <fullName evidence="5">Septum formation-related domain-containing protein</fullName>
    </recommendedName>
</protein>
<feature type="compositionally biased region" description="Acidic residues" evidence="1">
    <location>
        <begin position="40"/>
        <end position="49"/>
    </location>
</feature>
<proteinExistence type="predicted"/>
<evidence type="ECO:0008006" key="5">
    <source>
        <dbReference type="Google" id="ProtNLM"/>
    </source>
</evidence>
<keyword evidence="2" id="KW-0812">Transmembrane</keyword>
<gene>
    <name evidence="3" type="ORF">MXD59_19700</name>
</gene>